<dbReference type="Pfam" id="PF06859">
    <property type="entry name" value="Bin3"/>
    <property type="match status" value="1"/>
</dbReference>
<dbReference type="GO" id="GO:0046983">
    <property type="term" value="F:protein dimerization activity"/>
    <property type="evidence" value="ECO:0007669"/>
    <property type="project" value="InterPro"/>
</dbReference>
<feature type="region of interest" description="Disordered" evidence="7">
    <location>
        <begin position="348"/>
        <end position="475"/>
    </location>
</feature>
<dbReference type="GO" id="GO:0017069">
    <property type="term" value="F:snRNA binding"/>
    <property type="evidence" value="ECO:0007669"/>
    <property type="project" value="TreeGrafter"/>
</dbReference>
<dbReference type="PROSITE" id="PS51515">
    <property type="entry name" value="BIN3_SAM"/>
    <property type="match status" value="1"/>
</dbReference>
<dbReference type="InterPro" id="IPR003650">
    <property type="entry name" value="Orange_dom"/>
</dbReference>
<feature type="domain" description="BHLH" evidence="8">
    <location>
        <begin position="29"/>
        <end position="86"/>
    </location>
</feature>
<dbReference type="AlphaFoldDB" id="A0AAN8LWD1"/>
<evidence type="ECO:0000256" key="1">
    <source>
        <dbReference type="ARBA" id="ARBA00008361"/>
    </source>
</evidence>
<dbReference type="Gene3D" id="3.40.50.150">
    <property type="entry name" value="Vaccinia Virus protein VP39"/>
    <property type="match status" value="1"/>
</dbReference>
<evidence type="ECO:0000259" key="9">
    <source>
        <dbReference type="PROSITE" id="PS51054"/>
    </source>
</evidence>
<dbReference type="GO" id="GO:0008171">
    <property type="term" value="F:O-methyltransferase activity"/>
    <property type="evidence" value="ECO:0007669"/>
    <property type="project" value="UniProtKB-UniRule"/>
</dbReference>
<proteinExistence type="inferred from homology"/>
<dbReference type="PROSITE" id="PS51054">
    <property type="entry name" value="ORANGE"/>
    <property type="match status" value="1"/>
</dbReference>
<evidence type="ECO:0000256" key="7">
    <source>
        <dbReference type="SAM" id="MobiDB-lite"/>
    </source>
</evidence>
<dbReference type="InterPro" id="IPR010675">
    <property type="entry name" value="Bin3_C"/>
</dbReference>
<dbReference type="InterPro" id="IPR036638">
    <property type="entry name" value="HLH_DNA-bd_sf"/>
</dbReference>
<protein>
    <recommendedName>
        <fullName evidence="6">RNA methyltransferase</fullName>
        <ecNumber evidence="6">2.1.1.-</ecNumber>
    </recommendedName>
</protein>
<evidence type="ECO:0000256" key="2">
    <source>
        <dbReference type="ARBA" id="ARBA00022603"/>
    </source>
</evidence>
<dbReference type="InterPro" id="IPR024160">
    <property type="entry name" value="BIN3_SAM-bd_dom"/>
</dbReference>
<keyword evidence="2 6" id="KW-0489">Methyltransferase</keyword>
<evidence type="ECO:0000256" key="4">
    <source>
        <dbReference type="ARBA" id="ARBA00022691"/>
    </source>
</evidence>
<dbReference type="PROSITE" id="PS50888">
    <property type="entry name" value="BHLH"/>
    <property type="match status" value="1"/>
</dbReference>
<dbReference type="EMBL" id="JAGTTL010000010">
    <property type="protein sequence ID" value="KAK6316824.1"/>
    <property type="molecule type" value="Genomic_DNA"/>
</dbReference>
<keyword evidence="3 6" id="KW-0808">Transferase</keyword>
<dbReference type="Proteomes" id="UP001356427">
    <property type="component" value="Unassembled WGS sequence"/>
</dbReference>
<feature type="compositionally biased region" description="Basic and acidic residues" evidence="7">
    <location>
        <begin position="880"/>
        <end position="903"/>
    </location>
</feature>
<feature type="compositionally biased region" description="Low complexity" evidence="7">
    <location>
        <begin position="432"/>
        <end position="448"/>
    </location>
</feature>
<name>A0AAN8LWD1_9TELE</name>
<dbReference type="GO" id="GO:0032259">
    <property type="term" value="P:methylation"/>
    <property type="evidence" value="ECO:0007669"/>
    <property type="project" value="UniProtKB-KW"/>
</dbReference>
<dbReference type="InterPro" id="IPR011598">
    <property type="entry name" value="bHLH_dom"/>
</dbReference>
<dbReference type="GO" id="GO:0003677">
    <property type="term" value="F:DNA binding"/>
    <property type="evidence" value="ECO:0007669"/>
    <property type="project" value="InterPro"/>
</dbReference>
<comment type="caution">
    <text evidence="11">The sequence shown here is derived from an EMBL/GenBank/DDBJ whole genome shotgun (WGS) entry which is preliminary data.</text>
</comment>
<dbReference type="CDD" id="cd11462">
    <property type="entry name" value="bHLH-O_HES7"/>
    <property type="match status" value="1"/>
</dbReference>
<comment type="similarity">
    <text evidence="1 6">Belongs to the methyltransferase superfamily.</text>
</comment>
<dbReference type="InterPro" id="IPR041698">
    <property type="entry name" value="Methyltransf_25"/>
</dbReference>
<feature type="compositionally biased region" description="Basic and acidic residues" evidence="7">
    <location>
        <begin position="915"/>
        <end position="931"/>
    </location>
</feature>
<dbReference type="SUPFAM" id="SSF47459">
    <property type="entry name" value="HLH, helix-loop-helix DNA-binding domain"/>
    <property type="match status" value="1"/>
</dbReference>
<evidence type="ECO:0000313" key="12">
    <source>
        <dbReference type="Proteomes" id="UP001356427"/>
    </source>
</evidence>
<dbReference type="CDD" id="cd02440">
    <property type="entry name" value="AdoMet_MTases"/>
    <property type="match status" value="1"/>
</dbReference>
<dbReference type="GO" id="GO:0040031">
    <property type="term" value="P:snRNA modification"/>
    <property type="evidence" value="ECO:0007669"/>
    <property type="project" value="TreeGrafter"/>
</dbReference>
<dbReference type="InterPro" id="IPR029063">
    <property type="entry name" value="SAM-dependent_MTases_sf"/>
</dbReference>
<keyword evidence="4 5" id="KW-0949">S-adenosyl-L-methionine</keyword>
<dbReference type="EC" id="2.1.1.-" evidence="6"/>
<dbReference type="GO" id="GO:0006355">
    <property type="term" value="P:regulation of DNA-templated transcription"/>
    <property type="evidence" value="ECO:0007669"/>
    <property type="project" value="InterPro"/>
</dbReference>
<feature type="region of interest" description="Disordered" evidence="7">
    <location>
        <begin position="90"/>
        <end position="131"/>
    </location>
</feature>
<feature type="domain" description="Bin3-type SAM" evidence="10">
    <location>
        <begin position="769"/>
        <end position="1105"/>
    </location>
</feature>
<feature type="region of interest" description="Disordered" evidence="7">
    <location>
        <begin position="833"/>
        <end position="934"/>
    </location>
</feature>
<evidence type="ECO:0000256" key="6">
    <source>
        <dbReference type="RuleBase" id="RU367087"/>
    </source>
</evidence>
<dbReference type="PANTHER" id="PTHR12315:SF0">
    <property type="entry name" value="7SK SNRNA METHYLPHOSPHATE CAPPING ENZYME"/>
    <property type="match status" value="1"/>
</dbReference>
<dbReference type="PANTHER" id="PTHR12315">
    <property type="entry name" value="BICOID-INTERACTING PROTEIN RELATED"/>
    <property type="match status" value="1"/>
</dbReference>
<feature type="compositionally biased region" description="Polar residues" evidence="7">
    <location>
        <begin position="271"/>
        <end position="286"/>
    </location>
</feature>
<organism evidence="11 12">
    <name type="scientific">Coregonus suidteri</name>
    <dbReference type="NCBI Taxonomy" id="861788"/>
    <lineage>
        <taxon>Eukaryota</taxon>
        <taxon>Metazoa</taxon>
        <taxon>Chordata</taxon>
        <taxon>Craniata</taxon>
        <taxon>Vertebrata</taxon>
        <taxon>Euteleostomi</taxon>
        <taxon>Actinopterygii</taxon>
        <taxon>Neopterygii</taxon>
        <taxon>Teleostei</taxon>
        <taxon>Protacanthopterygii</taxon>
        <taxon>Salmoniformes</taxon>
        <taxon>Salmonidae</taxon>
        <taxon>Coregoninae</taxon>
        <taxon>Coregonus</taxon>
    </lineage>
</organism>
<feature type="compositionally biased region" description="Acidic residues" evidence="7">
    <location>
        <begin position="843"/>
        <end position="854"/>
    </location>
</feature>
<feature type="compositionally biased region" description="Polar residues" evidence="7">
    <location>
        <begin position="90"/>
        <end position="115"/>
    </location>
</feature>
<feature type="compositionally biased region" description="Basic and acidic residues" evidence="7">
    <location>
        <begin position="855"/>
        <end position="871"/>
    </location>
</feature>
<feature type="compositionally biased region" description="Basic residues" evidence="7">
    <location>
        <begin position="732"/>
        <end position="748"/>
    </location>
</feature>
<feature type="compositionally biased region" description="Polar residues" evidence="7">
    <location>
        <begin position="657"/>
        <end position="669"/>
    </location>
</feature>
<dbReference type="SMART" id="SM00353">
    <property type="entry name" value="HLH"/>
    <property type="match status" value="1"/>
</dbReference>
<feature type="region of interest" description="Disordered" evidence="7">
    <location>
        <begin position="555"/>
        <end position="593"/>
    </location>
</feature>
<gene>
    <name evidence="11" type="ORF">J4Q44_G00122240</name>
</gene>
<evidence type="ECO:0000259" key="8">
    <source>
        <dbReference type="PROSITE" id="PS50888"/>
    </source>
</evidence>
<feature type="compositionally biased region" description="Polar residues" evidence="7">
    <location>
        <begin position="367"/>
        <end position="378"/>
    </location>
</feature>
<evidence type="ECO:0000259" key="10">
    <source>
        <dbReference type="PROSITE" id="PS51515"/>
    </source>
</evidence>
<dbReference type="GO" id="GO:0008173">
    <property type="term" value="F:RNA methyltransferase activity"/>
    <property type="evidence" value="ECO:0007669"/>
    <property type="project" value="UniProtKB-UniRule"/>
</dbReference>
<accession>A0AAN8LWD1</accession>
<evidence type="ECO:0000256" key="3">
    <source>
        <dbReference type="ARBA" id="ARBA00022679"/>
    </source>
</evidence>
<reference evidence="11 12" key="1">
    <citation type="submission" date="2021-04" db="EMBL/GenBank/DDBJ databases">
        <authorList>
            <person name="De Guttry C."/>
            <person name="Zahm M."/>
            <person name="Klopp C."/>
            <person name="Cabau C."/>
            <person name="Louis A."/>
            <person name="Berthelot C."/>
            <person name="Parey E."/>
            <person name="Roest Crollius H."/>
            <person name="Montfort J."/>
            <person name="Robinson-Rechavi M."/>
            <person name="Bucao C."/>
            <person name="Bouchez O."/>
            <person name="Gislard M."/>
            <person name="Lluch J."/>
            <person name="Milhes M."/>
            <person name="Lampietro C."/>
            <person name="Lopez Roques C."/>
            <person name="Donnadieu C."/>
            <person name="Braasch I."/>
            <person name="Desvignes T."/>
            <person name="Postlethwait J."/>
            <person name="Bobe J."/>
            <person name="Wedekind C."/>
            <person name="Guiguen Y."/>
        </authorList>
    </citation>
    <scope>NUCLEOTIDE SEQUENCE [LARGE SCALE GENOMIC DNA]</scope>
    <source>
        <strain evidence="11">Cs_M1</strain>
        <tissue evidence="11">Blood</tissue>
    </source>
</reference>
<keyword evidence="12" id="KW-1185">Reference proteome</keyword>
<dbReference type="InterPro" id="IPR032644">
    <property type="entry name" value="HES-7_bHLH-O"/>
</dbReference>
<feature type="region of interest" description="Disordered" evidence="7">
    <location>
        <begin position="271"/>
        <end position="305"/>
    </location>
</feature>
<feature type="compositionally biased region" description="Basic residues" evidence="7">
    <location>
        <begin position="556"/>
        <end position="567"/>
    </location>
</feature>
<evidence type="ECO:0000256" key="5">
    <source>
        <dbReference type="PROSITE-ProRule" id="PRU00848"/>
    </source>
</evidence>
<dbReference type="InterPro" id="IPR039772">
    <property type="entry name" value="Bin3-like"/>
</dbReference>
<sequence>MLEGSNMNNRGLLHRGKLEGSNMNNRKALKRVLKPVIEKKRRDRINQRLDELRTILLNNTSDMRLKNPKLEKADILELTVDYIQRKANGNNSKALTENPVKESSTPVTSAVSSKRTGPIHEHTQPPPNPIYSAGFRECISRLGNDIDSVDPSQRESFVQELRDHLDAHSACPLGRVQSQTFPLNLQPWGPGAEGTCFLGRVQNRKDSTVMGHQQAGREATFPNINTSLSIYPSTFVLHQPYPTQHLSHPYPFLVILVFSLYISACGASGTSPSSPGVQSPHPSTSLWPCARRPNKDSEAVTVSDPAPGNMEALALISSGGRGNVWWSHVSTKNIEWKMIKMSVDKETVPTRSTKVDPAPPLPPQKLSECTGSCNNTTKVPEVTLANPDSTDDAATCPMPDSGAQTKHSRLADPNDQTESVGQEAMVTEQHLNPKNGLQQPKQNQQQQKLSKRRSTMNAGFKHPAGKRRRRANSESDSVLPTNFLLGGNIFDPLNLNSLLDEDVNRALNAETPRSSPLPAKNRDPVEILIPRDITDPLNLNSGMGGKGLLVSTFKSGGRRRHRNRHHGGGGGGSSVSGLDLSDSERSGEVTNTTASSLSNLASASAASASVLEAHSVPAILDSQGGDGKEINPSNCRDEATLTVSAPQAQPRAPEDSSAATSGGPNQLTSRPRKRRRNSGKTEPHMAQSTPMAKSGTEEKGRGAGPGRNAQSSFQTPVVGPRGSSQLPGGRQQHPHNQHKRQQHQGNKKKFQYGNYNKYYGYRNPGCSEDPRFHCLRPEWFQGKAVLDLGCNTGHLTLCIAKKLRPARILGLDIDGGLVHAARQNIRHYLSELQAQEARRTTGEEEETNGPEEEKEEKANRQEERKEDESHSGKQTHKRDKLNEREHSRAENGKVEKQVRRDGVPAEAADGVVLTRHAERRAQESGTEEKDSGAPAVELVTSSFPVSLHISRGPIAAPPLPETPTIPPGNFPSNVSFIKGNYVLESDVLLLTQRPEYDVILCFSVTKWVHLNWGDGGLKRLFHRVFRHLRPGGMFILEPQPWITYGKRKKLTDSIFRNYHSIRLKPEQFSTYLTSEVGFSSYELIGTPNSSSRGFQRPIYLFHKGT</sequence>
<feature type="domain" description="Orange" evidence="9">
    <location>
        <begin position="131"/>
        <end position="165"/>
    </location>
</feature>
<dbReference type="SUPFAM" id="SSF53335">
    <property type="entry name" value="S-adenosyl-L-methionine-dependent methyltransferases"/>
    <property type="match status" value="1"/>
</dbReference>
<dbReference type="Gene3D" id="4.10.280.10">
    <property type="entry name" value="Helix-loop-helix DNA-binding domain"/>
    <property type="match status" value="1"/>
</dbReference>
<dbReference type="Pfam" id="PF13649">
    <property type="entry name" value="Methyltransf_25"/>
    <property type="match status" value="1"/>
</dbReference>
<dbReference type="Pfam" id="PF00010">
    <property type="entry name" value="HLH"/>
    <property type="match status" value="1"/>
</dbReference>
<feature type="region of interest" description="Disordered" evidence="7">
    <location>
        <begin position="643"/>
        <end position="748"/>
    </location>
</feature>
<evidence type="ECO:0000313" key="11">
    <source>
        <dbReference type="EMBL" id="KAK6316824.1"/>
    </source>
</evidence>